<dbReference type="GO" id="GO:0016020">
    <property type="term" value="C:membrane"/>
    <property type="evidence" value="ECO:0007669"/>
    <property type="project" value="InterPro"/>
</dbReference>
<organism evidence="3 4">
    <name type="scientific">Pelistega suis</name>
    <dbReference type="NCBI Taxonomy" id="1631957"/>
    <lineage>
        <taxon>Bacteria</taxon>
        <taxon>Pseudomonadati</taxon>
        <taxon>Pseudomonadota</taxon>
        <taxon>Betaproteobacteria</taxon>
        <taxon>Burkholderiales</taxon>
        <taxon>Alcaligenaceae</taxon>
        <taxon>Pelistega</taxon>
    </lineage>
</organism>
<feature type="domain" description="Prepilin type IV endopeptidase peptidase" evidence="2">
    <location>
        <begin position="22"/>
        <end position="120"/>
    </location>
</feature>
<dbReference type="InterPro" id="IPR000045">
    <property type="entry name" value="Prepilin_IV_endopep_pep"/>
</dbReference>
<dbReference type="Pfam" id="PF01478">
    <property type="entry name" value="Peptidase_A24"/>
    <property type="match status" value="1"/>
</dbReference>
<evidence type="ECO:0000259" key="2">
    <source>
        <dbReference type="Pfam" id="PF01478"/>
    </source>
</evidence>
<feature type="transmembrane region" description="Helical" evidence="1">
    <location>
        <begin position="106"/>
        <end position="125"/>
    </location>
</feature>
<dbReference type="Proteomes" id="UP000537862">
    <property type="component" value="Unassembled WGS sequence"/>
</dbReference>
<feature type="transmembrane region" description="Helical" evidence="1">
    <location>
        <begin position="131"/>
        <end position="150"/>
    </location>
</feature>
<keyword evidence="1" id="KW-0472">Membrane</keyword>
<proteinExistence type="predicted"/>
<protein>
    <recommendedName>
        <fullName evidence="2">Prepilin type IV endopeptidase peptidase domain-containing protein</fullName>
    </recommendedName>
</protein>
<dbReference type="AlphaFoldDB" id="A0A849P9B2"/>
<keyword evidence="1" id="KW-0812">Transmembrane</keyword>
<name>A0A849P9B2_9BURK</name>
<sequence>MLIWSYALPLTITVPLGVLFGLYSFFVLVSSLDFKLRLLPLRLLCGLALFIVTYRYAFNQTIFWESQIQMGLMSGLLWYITRQGIGLADIYLLLILSFLFPMDRWLWLMLLATLMGLSYVLMLRLTQMSSVQSIAFAPWICLSAWLILLLT</sequence>
<feature type="transmembrane region" description="Helical" evidence="1">
    <location>
        <begin position="77"/>
        <end position="99"/>
    </location>
</feature>
<comment type="caution">
    <text evidence="3">The sequence shown here is derived from an EMBL/GenBank/DDBJ whole genome shotgun (WGS) entry which is preliminary data.</text>
</comment>
<reference evidence="3 4" key="1">
    <citation type="submission" date="2020-05" db="EMBL/GenBank/DDBJ databases">
        <authorList>
            <person name="Niu N."/>
        </authorList>
    </citation>
    <scope>NUCLEOTIDE SEQUENCE [LARGE SCALE GENOMIC DNA]</scope>
    <source>
        <strain evidence="3 4">3340-03</strain>
    </source>
</reference>
<evidence type="ECO:0000256" key="1">
    <source>
        <dbReference type="SAM" id="Phobius"/>
    </source>
</evidence>
<dbReference type="RefSeq" id="WP_171681015.1">
    <property type="nucleotide sequence ID" value="NZ_JABGBN010000008.1"/>
</dbReference>
<gene>
    <name evidence="3" type="ORF">HKX39_09120</name>
</gene>
<evidence type="ECO:0000313" key="4">
    <source>
        <dbReference type="Proteomes" id="UP000537862"/>
    </source>
</evidence>
<feature type="transmembrane region" description="Helical" evidence="1">
    <location>
        <begin position="41"/>
        <end position="57"/>
    </location>
</feature>
<keyword evidence="1" id="KW-1133">Transmembrane helix</keyword>
<evidence type="ECO:0000313" key="3">
    <source>
        <dbReference type="EMBL" id="NOL52322.1"/>
    </source>
</evidence>
<dbReference type="GO" id="GO:0004190">
    <property type="term" value="F:aspartic-type endopeptidase activity"/>
    <property type="evidence" value="ECO:0007669"/>
    <property type="project" value="InterPro"/>
</dbReference>
<accession>A0A849P9B2</accession>
<keyword evidence="4" id="KW-1185">Reference proteome</keyword>
<feature type="transmembrane region" description="Helical" evidence="1">
    <location>
        <begin position="6"/>
        <end position="29"/>
    </location>
</feature>
<dbReference type="EMBL" id="JABGBN010000008">
    <property type="protein sequence ID" value="NOL52322.1"/>
    <property type="molecule type" value="Genomic_DNA"/>
</dbReference>